<proteinExistence type="predicted"/>
<protein>
    <recommendedName>
        <fullName evidence="2">DUF6729 domain-containing protein</fullName>
    </recommendedName>
</protein>
<dbReference type="Pfam" id="PF20499">
    <property type="entry name" value="DUF6729"/>
    <property type="match status" value="1"/>
</dbReference>
<dbReference type="Proteomes" id="UP000054107">
    <property type="component" value="Unassembled WGS sequence"/>
</dbReference>
<dbReference type="STRING" id="35722.A0A0B7MYT9"/>
<organism evidence="3 4">
    <name type="scientific">Parasitella parasitica</name>
    <dbReference type="NCBI Taxonomy" id="35722"/>
    <lineage>
        <taxon>Eukaryota</taxon>
        <taxon>Fungi</taxon>
        <taxon>Fungi incertae sedis</taxon>
        <taxon>Mucoromycota</taxon>
        <taxon>Mucoromycotina</taxon>
        <taxon>Mucoromycetes</taxon>
        <taxon>Mucorales</taxon>
        <taxon>Mucorineae</taxon>
        <taxon>Mucoraceae</taxon>
        <taxon>Parasitella</taxon>
    </lineage>
</organism>
<dbReference type="EMBL" id="LN719426">
    <property type="protein sequence ID" value="CEP08288.1"/>
    <property type="molecule type" value="Genomic_DNA"/>
</dbReference>
<dbReference type="PANTHER" id="PTHR24401:SF29">
    <property type="entry name" value="SI:CH211-243P7.3-RELATED"/>
    <property type="match status" value="1"/>
</dbReference>
<sequence>MKMYVSIGGTEEDNFEDNSGFIDDENKDEEVESEEEEDEGEEDNSDRLPENSYLKTYFEDLQARLARGKCPAEYERGTFWIEPLNPFFALKNGRPVNTLYQPRVFLWLPHYLLESGLNNKVKNLKCHKCKSSLEIKGFNKDPHARRIVDLSSYFYLMSTRYRCSSKTCPTTLNAHNHEIIEQLPLELQMEFPAILTANFCVSKTVADLLRPCMQNSVGP</sequence>
<keyword evidence="4" id="KW-1185">Reference proteome</keyword>
<feature type="region of interest" description="Disordered" evidence="1">
    <location>
        <begin position="1"/>
        <end position="49"/>
    </location>
</feature>
<dbReference type="AlphaFoldDB" id="A0A0B7MYT9"/>
<reference evidence="3 4" key="1">
    <citation type="submission" date="2014-09" db="EMBL/GenBank/DDBJ databases">
        <authorList>
            <person name="Ellenberger Sabrina"/>
        </authorList>
    </citation>
    <scope>NUCLEOTIDE SEQUENCE [LARGE SCALE GENOMIC DNA]</scope>
    <source>
        <strain evidence="3 4">CBS 412.66</strain>
    </source>
</reference>
<accession>A0A0B7MYT9</accession>
<feature type="domain" description="DUF6729" evidence="2">
    <location>
        <begin position="79"/>
        <end position="211"/>
    </location>
</feature>
<evidence type="ECO:0000313" key="4">
    <source>
        <dbReference type="Proteomes" id="UP000054107"/>
    </source>
</evidence>
<dbReference type="PANTHER" id="PTHR24401">
    <property type="entry name" value="SI:CH211-243P7.3-RELATED"/>
    <property type="match status" value="1"/>
</dbReference>
<name>A0A0B7MYT9_9FUNG</name>
<feature type="compositionally biased region" description="Acidic residues" evidence="1">
    <location>
        <begin position="10"/>
        <end position="44"/>
    </location>
</feature>
<evidence type="ECO:0000313" key="3">
    <source>
        <dbReference type="EMBL" id="CEP08288.1"/>
    </source>
</evidence>
<dbReference type="InterPro" id="IPR046616">
    <property type="entry name" value="DUF6729"/>
</dbReference>
<evidence type="ECO:0000259" key="2">
    <source>
        <dbReference type="Pfam" id="PF20499"/>
    </source>
</evidence>
<dbReference type="OrthoDB" id="2287981at2759"/>
<gene>
    <name evidence="3" type="primary">PARPA_01599.1 scaffold 1359</name>
</gene>
<evidence type="ECO:0000256" key="1">
    <source>
        <dbReference type="SAM" id="MobiDB-lite"/>
    </source>
</evidence>